<feature type="transmembrane region" description="Helical" evidence="7">
    <location>
        <begin position="381"/>
        <end position="404"/>
    </location>
</feature>
<dbReference type="SUPFAM" id="SSF103473">
    <property type="entry name" value="MFS general substrate transporter"/>
    <property type="match status" value="1"/>
</dbReference>
<keyword evidence="3" id="KW-1003">Cell membrane</keyword>
<reference evidence="9 10" key="1">
    <citation type="submission" date="2014-07" db="EMBL/GenBank/DDBJ databases">
        <authorList>
            <person name="McCorrison J."/>
            <person name="Sanka R."/>
            <person name="Torralba M."/>
            <person name="Gillis M."/>
            <person name="Haft D.H."/>
            <person name="Methe B."/>
            <person name="Sutton G."/>
            <person name="Nelson K.E."/>
        </authorList>
    </citation>
    <scope>NUCLEOTIDE SEQUENCE [LARGE SCALE GENOMIC DNA]</scope>
    <source>
        <strain evidence="9 10">DNF00011</strain>
    </source>
</reference>
<dbReference type="RefSeq" id="WP_052048405.1">
    <property type="nucleotide sequence ID" value="NZ_JRNH01000014.1"/>
</dbReference>
<dbReference type="CDD" id="cd17369">
    <property type="entry name" value="MFS_ShiA_like"/>
    <property type="match status" value="1"/>
</dbReference>
<feature type="transmembrane region" description="Helical" evidence="7">
    <location>
        <begin position="173"/>
        <end position="192"/>
    </location>
</feature>
<dbReference type="InterPro" id="IPR020846">
    <property type="entry name" value="MFS_dom"/>
</dbReference>
<dbReference type="GO" id="GO:0005886">
    <property type="term" value="C:plasma membrane"/>
    <property type="evidence" value="ECO:0007669"/>
    <property type="project" value="UniProtKB-SubCell"/>
</dbReference>
<evidence type="ECO:0000313" key="10">
    <source>
        <dbReference type="Proteomes" id="UP000053528"/>
    </source>
</evidence>
<dbReference type="InterPro" id="IPR036259">
    <property type="entry name" value="MFS_trans_sf"/>
</dbReference>
<dbReference type="AlphaFoldDB" id="A0A096AHR6"/>
<feature type="transmembrane region" description="Helical" evidence="7">
    <location>
        <begin position="198"/>
        <end position="217"/>
    </location>
</feature>
<dbReference type="EMBL" id="JRNH01000014">
    <property type="protein sequence ID" value="KGF20514.1"/>
    <property type="molecule type" value="Genomic_DNA"/>
</dbReference>
<comment type="subcellular location">
    <subcellularLocation>
        <location evidence="1">Cell membrane</location>
        <topology evidence="1">Multi-pass membrane protein</topology>
    </subcellularLocation>
</comment>
<proteinExistence type="predicted"/>
<accession>A0A096AHR6</accession>
<evidence type="ECO:0000313" key="9">
    <source>
        <dbReference type="EMBL" id="KGF20514.1"/>
    </source>
</evidence>
<feature type="transmembrane region" description="Helical" evidence="7">
    <location>
        <begin position="289"/>
        <end position="308"/>
    </location>
</feature>
<protein>
    <submittedName>
        <fullName evidence="9">MFS transporter</fullName>
    </submittedName>
</protein>
<organism evidence="9 10">
    <name type="scientific">Pseudoglutamicibacter albus DNF00011</name>
    <dbReference type="NCBI Taxonomy" id="1401063"/>
    <lineage>
        <taxon>Bacteria</taxon>
        <taxon>Bacillati</taxon>
        <taxon>Actinomycetota</taxon>
        <taxon>Actinomycetes</taxon>
        <taxon>Micrococcales</taxon>
        <taxon>Micrococcaceae</taxon>
        <taxon>Pseudoglutamicibacter</taxon>
    </lineage>
</organism>
<keyword evidence="4 7" id="KW-0812">Transmembrane</keyword>
<dbReference type="Gene3D" id="1.20.1250.20">
    <property type="entry name" value="MFS general substrate transporter like domains"/>
    <property type="match status" value="1"/>
</dbReference>
<dbReference type="InterPro" id="IPR005829">
    <property type="entry name" value="Sugar_transporter_CS"/>
</dbReference>
<feature type="transmembrane region" description="Helical" evidence="7">
    <location>
        <begin position="96"/>
        <end position="115"/>
    </location>
</feature>
<dbReference type="GO" id="GO:0022857">
    <property type="term" value="F:transmembrane transporter activity"/>
    <property type="evidence" value="ECO:0007669"/>
    <property type="project" value="InterPro"/>
</dbReference>
<evidence type="ECO:0000256" key="6">
    <source>
        <dbReference type="ARBA" id="ARBA00023136"/>
    </source>
</evidence>
<keyword evidence="5 7" id="KW-1133">Transmembrane helix</keyword>
<comment type="caution">
    <text evidence="9">The sequence shown here is derived from an EMBL/GenBank/DDBJ whole genome shotgun (WGS) entry which is preliminary data.</text>
</comment>
<evidence type="ECO:0000259" key="8">
    <source>
        <dbReference type="PROSITE" id="PS50850"/>
    </source>
</evidence>
<feature type="domain" description="Major facilitator superfamily (MFS) profile" evidence="8">
    <location>
        <begin position="24"/>
        <end position="436"/>
    </location>
</feature>
<evidence type="ECO:0000256" key="5">
    <source>
        <dbReference type="ARBA" id="ARBA00022989"/>
    </source>
</evidence>
<sequence>MSTQVSNAKPPTGSMDRKTNQRRVAFATIVGTTIEWYDYFTYSAAAALVFAQLYFAPAGPAVAQMLSFATIGISFLFRPLGAFLAGHYGDRYGRRVVLVVTLITMGVATALIGLVPTYESIGVAAPLLLIFLRIIQGLSAGGEWGGAALLAVEHANDDRRGRAGSWPQLGVPLGMLLSSAVVALMTGWISPGDAFLEWGWRVPFLLSIVLIGIGYWVRRAVEDTPVYQEMTKEAAKQKAPIAVLFKKHFPLVLVAALIFAGNNASGYMTTGGFVTKYATDPVGLDRTDVLLAITFGSFVWLVTTAIAGTLADVIGRVRTYVIGFILLILTAFPLFWLIDTGNLGALYLALSIFSLGLGLTYGPQAALYVEMFPASIRFSGVAISYALGAVLGGAFAPTIAQALLEATGTTASVSIYLLLMALISLVAVSLVKDRPGIDLSVANEAEQEKGVWRFSKD</sequence>
<keyword evidence="2" id="KW-0813">Transport</keyword>
<feature type="transmembrane region" description="Helical" evidence="7">
    <location>
        <begin position="248"/>
        <end position="269"/>
    </location>
</feature>
<evidence type="ECO:0000256" key="2">
    <source>
        <dbReference type="ARBA" id="ARBA00022448"/>
    </source>
</evidence>
<feature type="transmembrane region" description="Helical" evidence="7">
    <location>
        <begin position="320"/>
        <end position="338"/>
    </location>
</feature>
<gene>
    <name evidence="9" type="ORF">HMPREF2128_05480</name>
</gene>
<evidence type="ECO:0000256" key="4">
    <source>
        <dbReference type="ARBA" id="ARBA00022692"/>
    </source>
</evidence>
<dbReference type="PROSITE" id="PS00217">
    <property type="entry name" value="SUGAR_TRANSPORT_2"/>
    <property type="match status" value="1"/>
</dbReference>
<dbReference type="PANTHER" id="PTHR43045">
    <property type="entry name" value="SHIKIMATE TRANSPORTER"/>
    <property type="match status" value="1"/>
</dbReference>
<evidence type="ECO:0000256" key="1">
    <source>
        <dbReference type="ARBA" id="ARBA00004651"/>
    </source>
</evidence>
<dbReference type="InterPro" id="IPR011701">
    <property type="entry name" value="MFS"/>
</dbReference>
<feature type="transmembrane region" description="Helical" evidence="7">
    <location>
        <begin position="127"/>
        <end position="152"/>
    </location>
</feature>
<evidence type="ECO:0000256" key="3">
    <source>
        <dbReference type="ARBA" id="ARBA00022475"/>
    </source>
</evidence>
<name>A0A096AHR6_9MICC</name>
<dbReference type="Proteomes" id="UP000053528">
    <property type="component" value="Unassembled WGS sequence"/>
</dbReference>
<evidence type="ECO:0000256" key="7">
    <source>
        <dbReference type="SAM" id="Phobius"/>
    </source>
</evidence>
<dbReference type="PROSITE" id="PS50850">
    <property type="entry name" value="MFS"/>
    <property type="match status" value="1"/>
</dbReference>
<keyword evidence="6 7" id="KW-0472">Membrane</keyword>
<dbReference type="Pfam" id="PF07690">
    <property type="entry name" value="MFS_1"/>
    <property type="match status" value="1"/>
</dbReference>
<feature type="transmembrane region" description="Helical" evidence="7">
    <location>
        <begin position="344"/>
        <end position="369"/>
    </location>
</feature>
<dbReference type="PANTHER" id="PTHR43045:SF1">
    <property type="entry name" value="SHIKIMATE TRANSPORTER"/>
    <property type="match status" value="1"/>
</dbReference>
<feature type="transmembrane region" description="Helical" evidence="7">
    <location>
        <begin position="61"/>
        <end position="84"/>
    </location>
</feature>
<feature type="transmembrane region" description="Helical" evidence="7">
    <location>
        <begin position="410"/>
        <end position="431"/>
    </location>
</feature>